<accession>A0A9P5YBI0</accession>
<feature type="compositionally biased region" description="Polar residues" evidence="1">
    <location>
        <begin position="244"/>
        <end position="256"/>
    </location>
</feature>
<feature type="compositionally biased region" description="Polar residues" evidence="1">
    <location>
        <begin position="539"/>
        <end position="550"/>
    </location>
</feature>
<feature type="compositionally biased region" description="Acidic residues" evidence="1">
    <location>
        <begin position="515"/>
        <end position="528"/>
    </location>
</feature>
<organism evidence="2 3">
    <name type="scientific">Collybia nuda</name>
    <dbReference type="NCBI Taxonomy" id="64659"/>
    <lineage>
        <taxon>Eukaryota</taxon>
        <taxon>Fungi</taxon>
        <taxon>Dikarya</taxon>
        <taxon>Basidiomycota</taxon>
        <taxon>Agaricomycotina</taxon>
        <taxon>Agaricomycetes</taxon>
        <taxon>Agaricomycetidae</taxon>
        <taxon>Agaricales</taxon>
        <taxon>Tricholomatineae</taxon>
        <taxon>Clitocybaceae</taxon>
        <taxon>Collybia</taxon>
    </lineage>
</organism>
<feature type="region of interest" description="Disordered" evidence="1">
    <location>
        <begin position="300"/>
        <end position="324"/>
    </location>
</feature>
<dbReference type="OrthoDB" id="5382203at2759"/>
<feature type="compositionally biased region" description="Polar residues" evidence="1">
    <location>
        <begin position="585"/>
        <end position="600"/>
    </location>
</feature>
<evidence type="ECO:0000256" key="1">
    <source>
        <dbReference type="SAM" id="MobiDB-lite"/>
    </source>
</evidence>
<dbReference type="EMBL" id="MU150251">
    <property type="protein sequence ID" value="KAF9464821.1"/>
    <property type="molecule type" value="Genomic_DNA"/>
</dbReference>
<feature type="compositionally biased region" description="Basic and acidic residues" evidence="1">
    <location>
        <begin position="614"/>
        <end position="625"/>
    </location>
</feature>
<feature type="compositionally biased region" description="Polar residues" evidence="1">
    <location>
        <begin position="951"/>
        <end position="963"/>
    </location>
</feature>
<gene>
    <name evidence="2" type="ORF">BDZ94DRAFT_1320696</name>
</gene>
<dbReference type="Gene3D" id="1.10.20.10">
    <property type="entry name" value="Histone, subunit A"/>
    <property type="match status" value="1"/>
</dbReference>
<sequence>MSSIADDTGPSYISSHSADVILSDIRPIKLKIEALRSINVLLDEFLYSILSTACSLSTDKLRASLLSLLPTTLGKEALLEAEVELRAYWDRTGPVDVTVPALEDDTKTFHLQWSFELLRLKCEAYSTLNEGDEDAGAEGRIYERLGAAGGTPPKAALMAPAALYLTAILEAMCEHILSNVGRVASRDSSRTSATVQDLFVALCEDHSIYDLFKTMKVYTQIEQLSKAPKPRRSKSFTRGDRQSRTASPHQDLSNGKDSASARSRLSSDTSGVTAMGGPPISTQSARSSFEKTRAMKMFMANSRASNDRDAEGYTGHRKTDSVLSENTKQTLAAFNHSESPTFEDEAMQQEFDDLMRSSSTMKVSLTPDRLKTMEVYKQEKDQRGSRRPAPLSFKSDLDPSSLPPRATGRRPSLLRVDSIKEDDEESPTKPPTTRNRQASVSNPPPSTVPPTSRIRAVSTSSAAPFAKLSRTSTPPPTMPVASGLNSMQNRHRMNKAQDPFPPRTRKIQQNRESIDLDDIMGDTDDDDEYAPKTPAKQIKQVTTTPNRHTVSAGTRDLMDFLAEGPPDLGGSRDMADFFAEGPSGYNASGTESTKPKSSGRLQRMISKLSLGNADKSKAISDEFRGAKVPQTPIRPIVNSQPSVTNLSSLANRPIPPRPPRPISPPSSPSRDSSDDQNQSSPRSRGQSLVRSEKRRSTDGRQSESSPVSPHKEYNGGASSNRRPPLPTNTNGHSSIRKVIVDESPKVSPARIVHAPTTPTPDIPTAHDVLDPLAQHTRVQKAPVASRKPAPVYLATPTKPHLSGSDAQDMHRLLSRATSADECRLIFDMFLAKSGISIGPVDYDIPYPSPSPSVAPRSQITPEDIPLEHSLVELMLGGDSSPLREQSTHKRRAKKKSKPETITGEPLSHSSHGDKKVLNGGHRVGNGEPHSNYRSLPGFPDGKETIIGPSGHAQNHTPISEVAT</sequence>
<feature type="compositionally biased region" description="Polar residues" evidence="1">
    <location>
        <begin position="637"/>
        <end position="650"/>
    </location>
</feature>
<feature type="region of interest" description="Disordered" evidence="1">
    <location>
        <begin position="357"/>
        <end position="550"/>
    </location>
</feature>
<feature type="compositionally biased region" description="Polar residues" evidence="1">
    <location>
        <begin position="716"/>
        <end position="733"/>
    </location>
</feature>
<feature type="compositionally biased region" description="Basic and acidic residues" evidence="1">
    <location>
        <begin position="368"/>
        <end position="384"/>
    </location>
</feature>
<dbReference type="GO" id="GO:0046982">
    <property type="term" value="F:protein heterodimerization activity"/>
    <property type="evidence" value="ECO:0007669"/>
    <property type="project" value="InterPro"/>
</dbReference>
<reference evidence="2" key="1">
    <citation type="submission" date="2020-11" db="EMBL/GenBank/DDBJ databases">
        <authorList>
            <consortium name="DOE Joint Genome Institute"/>
            <person name="Ahrendt S."/>
            <person name="Riley R."/>
            <person name="Andreopoulos W."/>
            <person name="Labutti K."/>
            <person name="Pangilinan J."/>
            <person name="Ruiz-Duenas F.J."/>
            <person name="Barrasa J.M."/>
            <person name="Sanchez-Garcia M."/>
            <person name="Camarero S."/>
            <person name="Miyauchi S."/>
            <person name="Serrano A."/>
            <person name="Linde D."/>
            <person name="Babiker R."/>
            <person name="Drula E."/>
            <person name="Ayuso-Fernandez I."/>
            <person name="Pacheco R."/>
            <person name="Padilla G."/>
            <person name="Ferreira P."/>
            <person name="Barriuso J."/>
            <person name="Kellner H."/>
            <person name="Castanera R."/>
            <person name="Alfaro M."/>
            <person name="Ramirez L."/>
            <person name="Pisabarro A.G."/>
            <person name="Kuo A."/>
            <person name="Tritt A."/>
            <person name="Lipzen A."/>
            <person name="He G."/>
            <person name="Yan M."/>
            <person name="Ng V."/>
            <person name="Cullen D."/>
            <person name="Martin F."/>
            <person name="Rosso M.-N."/>
            <person name="Henrissat B."/>
            <person name="Hibbett D."/>
            <person name="Martinez A.T."/>
            <person name="Grigoriev I.V."/>
        </authorList>
    </citation>
    <scope>NUCLEOTIDE SEQUENCE</scope>
    <source>
        <strain evidence="2">CBS 247.69</strain>
    </source>
</reference>
<dbReference type="AlphaFoldDB" id="A0A9P5YBI0"/>
<dbReference type="Proteomes" id="UP000807353">
    <property type="component" value="Unassembled WGS sequence"/>
</dbReference>
<evidence type="ECO:0000313" key="3">
    <source>
        <dbReference type="Proteomes" id="UP000807353"/>
    </source>
</evidence>
<comment type="caution">
    <text evidence="2">The sequence shown here is derived from an EMBL/GenBank/DDBJ whole genome shotgun (WGS) entry which is preliminary data.</text>
</comment>
<protein>
    <submittedName>
        <fullName evidence="2">Uncharacterized protein</fullName>
    </submittedName>
</protein>
<proteinExistence type="predicted"/>
<feature type="compositionally biased region" description="Low complexity" evidence="1">
    <location>
        <begin position="257"/>
        <end position="270"/>
    </location>
</feature>
<feature type="region of interest" description="Disordered" evidence="1">
    <location>
        <begin position="222"/>
        <end position="288"/>
    </location>
</feature>
<feature type="compositionally biased region" description="Pro residues" evidence="1">
    <location>
        <begin position="653"/>
        <end position="667"/>
    </location>
</feature>
<feature type="region of interest" description="Disordered" evidence="1">
    <location>
        <begin position="563"/>
        <end position="734"/>
    </location>
</feature>
<keyword evidence="3" id="KW-1185">Reference proteome</keyword>
<name>A0A9P5YBI0_9AGAR</name>
<feature type="compositionally biased region" description="Basic and acidic residues" evidence="1">
    <location>
        <begin position="690"/>
        <end position="701"/>
    </location>
</feature>
<dbReference type="InterPro" id="IPR009072">
    <property type="entry name" value="Histone-fold"/>
</dbReference>
<feature type="compositionally biased region" description="Low complexity" evidence="1">
    <location>
        <begin position="675"/>
        <end position="684"/>
    </location>
</feature>
<evidence type="ECO:0000313" key="2">
    <source>
        <dbReference type="EMBL" id="KAF9464821.1"/>
    </source>
</evidence>
<feature type="region of interest" description="Disordered" evidence="1">
    <location>
        <begin position="878"/>
        <end position="963"/>
    </location>
</feature>